<dbReference type="Pfam" id="PF25390">
    <property type="entry name" value="WD40_RLD"/>
    <property type="match status" value="1"/>
</dbReference>
<comment type="caution">
    <text evidence="4">The sequence shown here is derived from an EMBL/GenBank/DDBJ whole genome shotgun (WGS) entry which is preliminary data.</text>
</comment>
<keyword evidence="2" id="KW-0732">Signal</keyword>
<evidence type="ECO:0000256" key="1">
    <source>
        <dbReference type="ARBA" id="ARBA00022737"/>
    </source>
</evidence>
<feature type="signal peptide" evidence="2">
    <location>
        <begin position="1"/>
        <end position="40"/>
    </location>
</feature>
<proteinExistence type="predicted"/>
<evidence type="ECO:0000313" key="4">
    <source>
        <dbReference type="EMBL" id="GGT18053.1"/>
    </source>
</evidence>
<sequence>MNAIPSRRRRPTARTTAVLLAAGLGLAASPLLTGSPAAVAEEHQVLSWGSNEGGQLGNGSNTDRWTPGSVAGMNRSDITALAAGGAGSDNSFAIALRKDKQIDAWGHNASGQLGNGNRHSQIVPSTVTGLTDVTAIAAGASHALAVKDGQVWAWGDNRYGQLGNNLTDTSHTVPVAVQHSFPTVKQVGAGCDFSVALDDAGGVWTWGRNVHGQLGTGDTVSRSVPQKVEGLPVIAEIAVGCGHVIALATNNGTVKAWGYNVYGQLGNASTASSPTPVDVRGLTEIDSIAAGAFHNYAVKAGKTVLGWGNNGQGQMLEPDATTPADLTTTHRTTPVVIPGLESVTAIAAGHTHNLAVRDGSVIAWGSNGKGQLGNGTNMFSRAPVTVLPPERNIQKVVTSLLGHTSYAH</sequence>
<organism evidence="4 5">
    <name type="scientific">Streptomyces purpureus</name>
    <dbReference type="NCBI Taxonomy" id="1951"/>
    <lineage>
        <taxon>Bacteria</taxon>
        <taxon>Bacillati</taxon>
        <taxon>Actinomycetota</taxon>
        <taxon>Actinomycetes</taxon>
        <taxon>Kitasatosporales</taxon>
        <taxon>Streptomycetaceae</taxon>
        <taxon>Streptomyces</taxon>
    </lineage>
</organism>
<dbReference type="AlphaFoldDB" id="A0A918GX62"/>
<keyword evidence="5" id="KW-1185">Reference proteome</keyword>
<reference evidence="4" key="1">
    <citation type="journal article" date="2014" name="Int. J. Syst. Evol. Microbiol.">
        <title>Complete genome sequence of Corynebacterium casei LMG S-19264T (=DSM 44701T), isolated from a smear-ripened cheese.</title>
        <authorList>
            <consortium name="US DOE Joint Genome Institute (JGI-PGF)"/>
            <person name="Walter F."/>
            <person name="Albersmeier A."/>
            <person name="Kalinowski J."/>
            <person name="Ruckert C."/>
        </authorList>
    </citation>
    <scope>NUCLEOTIDE SEQUENCE</scope>
    <source>
        <strain evidence="4">JCM 3172</strain>
    </source>
</reference>
<feature type="domain" description="RCC1-like" evidence="3">
    <location>
        <begin position="44"/>
        <end position="396"/>
    </location>
</feature>
<reference evidence="4" key="2">
    <citation type="submission" date="2020-09" db="EMBL/GenBank/DDBJ databases">
        <authorList>
            <person name="Sun Q."/>
            <person name="Ohkuma M."/>
        </authorList>
    </citation>
    <scope>NUCLEOTIDE SEQUENCE</scope>
    <source>
        <strain evidence="4">JCM 3172</strain>
    </source>
</reference>
<dbReference type="InterPro" id="IPR051210">
    <property type="entry name" value="Ub_ligase/GEF_domain"/>
</dbReference>
<gene>
    <name evidence="4" type="ORF">GCM10014713_08570</name>
</gene>
<dbReference type="SUPFAM" id="SSF50985">
    <property type="entry name" value="RCC1/BLIP-II"/>
    <property type="match status" value="1"/>
</dbReference>
<dbReference type="Gene3D" id="2.130.10.30">
    <property type="entry name" value="Regulator of chromosome condensation 1/beta-lactamase-inhibitor protein II"/>
    <property type="match status" value="2"/>
</dbReference>
<dbReference type="InterPro" id="IPR009091">
    <property type="entry name" value="RCC1/BLIP-II"/>
</dbReference>
<evidence type="ECO:0000256" key="2">
    <source>
        <dbReference type="SAM" id="SignalP"/>
    </source>
</evidence>
<protein>
    <recommendedName>
        <fullName evidence="3">RCC1-like domain-containing protein</fullName>
    </recommendedName>
</protein>
<keyword evidence="1" id="KW-0677">Repeat</keyword>
<dbReference type="InterPro" id="IPR058923">
    <property type="entry name" value="RCC1-like_dom"/>
</dbReference>
<dbReference type="Proteomes" id="UP000619486">
    <property type="component" value="Unassembled WGS sequence"/>
</dbReference>
<dbReference type="InterPro" id="IPR000408">
    <property type="entry name" value="Reg_chr_condens"/>
</dbReference>
<dbReference type="RefSeq" id="WP_189199941.1">
    <property type="nucleotide sequence ID" value="NZ_BMQQ01000002.1"/>
</dbReference>
<evidence type="ECO:0000313" key="5">
    <source>
        <dbReference type="Proteomes" id="UP000619486"/>
    </source>
</evidence>
<dbReference type="PROSITE" id="PS50012">
    <property type="entry name" value="RCC1_3"/>
    <property type="match status" value="7"/>
</dbReference>
<accession>A0A918GX62</accession>
<dbReference type="EMBL" id="BMQQ01000002">
    <property type="protein sequence ID" value="GGT18053.1"/>
    <property type="molecule type" value="Genomic_DNA"/>
</dbReference>
<evidence type="ECO:0000259" key="3">
    <source>
        <dbReference type="Pfam" id="PF25390"/>
    </source>
</evidence>
<dbReference type="PRINTS" id="PR00633">
    <property type="entry name" value="RCCNDNSATION"/>
</dbReference>
<dbReference type="PANTHER" id="PTHR22870">
    <property type="entry name" value="REGULATOR OF CHROMOSOME CONDENSATION"/>
    <property type="match status" value="1"/>
</dbReference>
<feature type="chain" id="PRO_5038953530" description="RCC1-like domain-containing protein" evidence="2">
    <location>
        <begin position="41"/>
        <end position="408"/>
    </location>
</feature>
<name>A0A918GX62_9ACTN</name>
<dbReference type="PANTHER" id="PTHR22870:SF408">
    <property type="entry name" value="OS09G0560450 PROTEIN"/>
    <property type="match status" value="1"/>
</dbReference>